<evidence type="ECO:0000313" key="3">
    <source>
        <dbReference type="Proteomes" id="UP000636800"/>
    </source>
</evidence>
<gene>
    <name evidence="2" type="ORF">HPP92_027009</name>
</gene>
<sequence length="431" mass="49632">MSRHQLPHLHSSSHAELEICAKEILNCLNPTADDMVRRQRTINELVNVLRSDQSLKGLLVISFGSFISNLYTRWGDLDISINLNQSKRCDASRKQKLNVLKNVMRALQQTGVAYGIEYVSNAKVPIVKYRSRSYDISCDISINNHFGYVKSTILRLISSIDEHFREFVLLIKEWAKAQHVNESKTGTLNSYSLCLLIIFHFQTCTPAIFPPLMNLFKPNDVDFVNGDMTHIVDSFAANIAMYKSQTSRKGKQSRLSELLISFFEKFSTLDDLASKLAICTYTGRWEQISSNYSWMQKRHSLFIEDPFEQPENAARAVSNPGLIEISQAIRNTYRMLSSSSVSSDRLSLLRTLVRPEIRSKLGNKHDPVHYRFEKSLNPHHHVANLSQSQPYSARLVEQHQNPYGSTFYRRRVDVETQASEYWRYRNSPRLS</sequence>
<dbReference type="SUPFAM" id="SSF81631">
    <property type="entry name" value="PAP/OAS1 substrate-binding domain"/>
    <property type="match status" value="1"/>
</dbReference>
<dbReference type="InterPro" id="IPR054708">
    <property type="entry name" value="MTPAP-like_central"/>
</dbReference>
<dbReference type="Gene3D" id="1.10.1410.10">
    <property type="match status" value="1"/>
</dbReference>
<dbReference type="EMBL" id="JADCNL010000128">
    <property type="protein sequence ID" value="KAG0450215.1"/>
    <property type="molecule type" value="Genomic_DNA"/>
</dbReference>
<dbReference type="Proteomes" id="UP000636800">
    <property type="component" value="Unassembled WGS sequence"/>
</dbReference>
<accession>A0A835PAS4</accession>
<proteinExistence type="predicted"/>
<organism evidence="2 3">
    <name type="scientific">Vanilla planifolia</name>
    <name type="common">Vanilla</name>
    <dbReference type="NCBI Taxonomy" id="51239"/>
    <lineage>
        <taxon>Eukaryota</taxon>
        <taxon>Viridiplantae</taxon>
        <taxon>Streptophyta</taxon>
        <taxon>Embryophyta</taxon>
        <taxon>Tracheophyta</taxon>
        <taxon>Spermatophyta</taxon>
        <taxon>Magnoliopsida</taxon>
        <taxon>Liliopsida</taxon>
        <taxon>Asparagales</taxon>
        <taxon>Orchidaceae</taxon>
        <taxon>Vanilloideae</taxon>
        <taxon>Vanilleae</taxon>
        <taxon>Vanilla</taxon>
    </lineage>
</organism>
<dbReference type="InterPro" id="IPR043519">
    <property type="entry name" value="NT_sf"/>
</dbReference>
<dbReference type="OrthoDB" id="2275718at2759"/>
<dbReference type="PANTHER" id="PTHR12271">
    <property type="entry name" value="POLY A POLYMERASE CID PAP -RELATED"/>
    <property type="match status" value="1"/>
</dbReference>
<keyword evidence="3" id="KW-1185">Reference proteome</keyword>
<name>A0A835PAS4_VANPL</name>
<protein>
    <recommendedName>
        <fullName evidence="1">Poly(A) RNA polymerase mitochondrial-like central palm domain-containing protein</fullName>
    </recommendedName>
</protein>
<feature type="domain" description="Poly(A) RNA polymerase mitochondrial-like central palm" evidence="1">
    <location>
        <begin position="23"/>
        <end position="158"/>
    </location>
</feature>
<dbReference type="Gene3D" id="3.30.460.10">
    <property type="entry name" value="Beta Polymerase, domain 2"/>
    <property type="match status" value="1"/>
</dbReference>
<dbReference type="GO" id="GO:0031123">
    <property type="term" value="P:RNA 3'-end processing"/>
    <property type="evidence" value="ECO:0007669"/>
    <property type="project" value="TreeGrafter"/>
</dbReference>
<dbReference type="AlphaFoldDB" id="A0A835PAS4"/>
<dbReference type="PANTHER" id="PTHR12271:SF123">
    <property type="entry name" value="PROTEIN HESO1"/>
    <property type="match status" value="1"/>
</dbReference>
<comment type="caution">
    <text evidence="2">The sequence shown here is derived from an EMBL/GenBank/DDBJ whole genome shotgun (WGS) entry which is preliminary data.</text>
</comment>
<evidence type="ECO:0000313" key="2">
    <source>
        <dbReference type="EMBL" id="KAG0450215.1"/>
    </source>
</evidence>
<reference evidence="2 3" key="1">
    <citation type="journal article" date="2020" name="Nat. Food">
        <title>A phased Vanilla planifolia genome enables genetic improvement of flavour and production.</title>
        <authorList>
            <person name="Hasing T."/>
            <person name="Tang H."/>
            <person name="Brym M."/>
            <person name="Khazi F."/>
            <person name="Huang T."/>
            <person name="Chambers A.H."/>
        </authorList>
    </citation>
    <scope>NUCLEOTIDE SEQUENCE [LARGE SCALE GENOMIC DNA]</scope>
    <source>
        <tissue evidence="2">Leaf</tissue>
    </source>
</reference>
<evidence type="ECO:0000259" key="1">
    <source>
        <dbReference type="Pfam" id="PF22600"/>
    </source>
</evidence>
<dbReference type="CDD" id="cd05402">
    <property type="entry name" value="NT_PAP_TUTase"/>
    <property type="match status" value="1"/>
</dbReference>
<dbReference type="GO" id="GO:0050265">
    <property type="term" value="F:RNA uridylyltransferase activity"/>
    <property type="evidence" value="ECO:0007669"/>
    <property type="project" value="TreeGrafter"/>
</dbReference>
<dbReference type="Pfam" id="PF22600">
    <property type="entry name" value="MTPAP-like_central"/>
    <property type="match status" value="1"/>
</dbReference>
<dbReference type="SUPFAM" id="SSF81301">
    <property type="entry name" value="Nucleotidyltransferase"/>
    <property type="match status" value="1"/>
</dbReference>